<evidence type="ECO:0000313" key="2">
    <source>
        <dbReference type="EMBL" id="GAA1207873.1"/>
    </source>
</evidence>
<evidence type="ECO:0000313" key="3">
    <source>
        <dbReference type="Proteomes" id="UP001500943"/>
    </source>
</evidence>
<keyword evidence="1" id="KW-0812">Transmembrane</keyword>
<feature type="transmembrane region" description="Helical" evidence="1">
    <location>
        <begin position="25"/>
        <end position="43"/>
    </location>
</feature>
<sequence>MVASTTLRARRWEPARRLPLKWGRYNDRYFAGLLLIIAGAVHLQGANNYTLIILLIGTTATAVGWSIMPARGWRRMIVILPTISQIWIMLTGPMSMWTLTIPLLAWLIVRHRPLISYLALALPIANGIILPRFFQEYSAMPEALAISTVVLVAAAWLARAIAHSAASRR</sequence>
<keyword evidence="1" id="KW-0472">Membrane</keyword>
<dbReference type="RefSeq" id="WP_343922693.1">
    <property type="nucleotide sequence ID" value="NZ_BAAAKW010000008.1"/>
</dbReference>
<organism evidence="2 3">
    <name type="scientific">Rhodoglobus aureus</name>
    <dbReference type="NCBI Taxonomy" id="191497"/>
    <lineage>
        <taxon>Bacteria</taxon>
        <taxon>Bacillati</taxon>
        <taxon>Actinomycetota</taxon>
        <taxon>Actinomycetes</taxon>
        <taxon>Micrococcales</taxon>
        <taxon>Microbacteriaceae</taxon>
        <taxon>Rhodoglobus</taxon>
    </lineage>
</organism>
<feature type="transmembrane region" description="Helical" evidence="1">
    <location>
        <begin position="114"/>
        <end position="131"/>
    </location>
</feature>
<comment type="caution">
    <text evidence="2">The sequence shown here is derived from an EMBL/GenBank/DDBJ whole genome shotgun (WGS) entry which is preliminary data.</text>
</comment>
<gene>
    <name evidence="2" type="ORF">GCM10009655_03850</name>
</gene>
<dbReference type="EMBL" id="BAAAKW010000008">
    <property type="protein sequence ID" value="GAA1207873.1"/>
    <property type="molecule type" value="Genomic_DNA"/>
</dbReference>
<reference evidence="2 3" key="1">
    <citation type="journal article" date="2019" name="Int. J. Syst. Evol. Microbiol.">
        <title>The Global Catalogue of Microorganisms (GCM) 10K type strain sequencing project: providing services to taxonomists for standard genome sequencing and annotation.</title>
        <authorList>
            <consortium name="The Broad Institute Genomics Platform"/>
            <consortium name="The Broad Institute Genome Sequencing Center for Infectious Disease"/>
            <person name="Wu L."/>
            <person name="Ma J."/>
        </authorList>
    </citation>
    <scope>NUCLEOTIDE SEQUENCE [LARGE SCALE GENOMIC DNA]</scope>
    <source>
        <strain evidence="2 3">JCM 12762</strain>
    </source>
</reference>
<feature type="transmembrane region" description="Helical" evidence="1">
    <location>
        <begin position="87"/>
        <end position="108"/>
    </location>
</feature>
<accession>A0ABN1VEH4</accession>
<proteinExistence type="predicted"/>
<feature type="transmembrane region" description="Helical" evidence="1">
    <location>
        <begin position="143"/>
        <end position="162"/>
    </location>
</feature>
<dbReference type="Proteomes" id="UP001500943">
    <property type="component" value="Unassembled WGS sequence"/>
</dbReference>
<keyword evidence="3" id="KW-1185">Reference proteome</keyword>
<name>A0ABN1VEH4_9MICO</name>
<keyword evidence="1" id="KW-1133">Transmembrane helix</keyword>
<evidence type="ECO:0000256" key="1">
    <source>
        <dbReference type="SAM" id="Phobius"/>
    </source>
</evidence>
<protein>
    <submittedName>
        <fullName evidence="2">Uncharacterized protein</fullName>
    </submittedName>
</protein>
<feature type="transmembrane region" description="Helical" evidence="1">
    <location>
        <begin position="49"/>
        <end position="67"/>
    </location>
</feature>